<dbReference type="EMBL" id="AP015038">
    <property type="protein sequence ID" value="BAT88381.1"/>
    <property type="molecule type" value="Genomic_DNA"/>
</dbReference>
<dbReference type="AlphaFoldDB" id="A0A0S3S6H0"/>
<sequence length="69" mass="7944">MSSFPSAMQRSSRRRVRDPLRAALDLTTSRYSSNLARIFGLLWILRMRVMVGEGLDSGQPDLKMIWTML</sequence>
<reference evidence="1 2" key="1">
    <citation type="journal article" date="2015" name="Sci. Rep.">
        <title>The power of single molecule real-time sequencing technology in the de novo assembly of a eukaryotic genome.</title>
        <authorList>
            <person name="Sakai H."/>
            <person name="Naito K."/>
            <person name="Ogiso-Tanaka E."/>
            <person name="Takahashi Y."/>
            <person name="Iseki K."/>
            <person name="Muto C."/>
            <person name="Satou K."/>
            <person name="Teruya K."/>
            <person name="Shiroma A."/>
            <person name="Shimoji M."/>
            <person name="Hirano T."/>
            <person name="Itoh T."/>
            <person name="Kaga A."/>
            <person name="Tomooka N."/>
        </authorList>
    </citation>
    <scope>NUCLEOTIDE SEQUENCE [LARGE SCALE GENOMIC DNA]</scope>
    <source>
        <strain evidence="2">cv. Shumari</strain>
    </source>
</reference>
<gene>
    <name evidence="1" type="primary">Vigan.05G185900</name>
    <name evidence="1" type="ORF">VIGAN_05185900</name>
</gene>
<organism evidence="1 2">
    <name type="scientific">Vigna angularis var. angularis</name>
    <dbReference type="NCBI Taxonomy" id="157739"/>
    <lineage>
        <taxon>Eukaryota</taxon>
        <taxon>Viridiplantae</taxon>
        <taxon>Streptophyta</taxon>
        <taxon>Embryophyta</taxon>
        <taxon>Tracheophyta</taxon>
        <taxon>Spermatophyta</taxon>
        <taxon>Magnoliopsida</taxon>
        <taxon>eudicotyledons</taxon>
        <taxon>Gunneridae</taxon>
        <taxon>Pentapetalae</taxon>
        <taxon>rosids</taxon>
        <taxon>fabids</taxon>
        <taxon>Fabales</taxon>
        <taxon>Fabaceae</taxon>
        <taxon>Papilionoideae</taxon>
        <taxon>50 kb inversion clade</taxon>
        <taxon>NPAAA clade</taxon>
        <taxon>indigoferoid/millettioid clade</taxon>
        <taxon>Phaseoleae</taxon>
        <taxon>Vigna</taxon>
    </lineage>
</organism>
<name>A0A0S3S6H0_PHAAN</name>
<proteinExistence type="predicted"/>
<evidence type="ECO:0000313" key="2">
    <source>
        <dbReference type="Proteomes" id="UP000291084"/>
    </source>
</evidence>
<accession>A0A0S3S6H0</accession>
<keyword evidence="2" id="KW-1185">Reference proteome</keyword>
<protein>
    <submittedName>
        <fullName evidence="1">Uncharacterized protein</fullName>
    </submittedName>
</protein>
<evidence type="ECO:0000313" key="1">
    <source>
        <dbReference type="EMBL" id="BAT88381.1"/>
    </source>
</evidence>
<dbReference type="Proteomes" id="UP000291084">
    <property type="component" value="Chromosome 5"/>
</dbReference>